<gene>
    <name evidence="1" type="ORF">H8L47_01530</name>
</gene>
<protein>
    <recommendedName>
        <fullName evidence="3">PD-(D/E)XK endonuclease-like domain-containing protein</fullName>
    </recommendedName>
</protein>
<evidence type="ECO:0008006" key="3">
    <source>
        <dbReference type="Google" id="ProtNLM"/>
    </source>
</evidence>
<dbReference type="EMBL" id="JACOFX010000001">
    <property type="protein sequence ID" value="MBC3906240.1"/>
    <property type="molecule type" value="Genomic_DNA"/>
</dbReference>
<sequence length="193" mass="22243">MLTFDEDSHTYRWHNQVVPSVTQILAPMLDYSNVPAENLRRAQLLGTYVHKTTELYDLNDLDFDTLPDEIAPYLNAWIKFKRECEFEPATVEQKLYHKQLGYSGTSDRTGLIRGRMAVIDIKKMLSLGPVIGMQLAAYKELHTHAGQKVLDRYALGLRSDGTYRMVPYKDESDYAAFMSLLTLRNWRLKHGIA</sequence>
<evidence type="ECO:0000313" key="2">
    <source>
        <dbReference type="Proteomes" id="UP000646911"/>
    </source>
</evidence>
<dbReference type="RefSeq" id="WP_186951477.1">
    <property type="nucleotide sequence ID" value="NZ_JACOFX010000001.1"/>
</dbReference>
<name>A0ABR6Z388_9BURK</name>
<accession>A0ABR6Z388</accession>
<keyword evidence="2" id="KW-1185">Reference proteome</keyword>
<evidence type="ECO:0000313" key="1">
    <source>
        <dbReference type="EMBL" id="MBC3906240.1"/>
    </source>
</evidence>
<comment type="caution">
    <text evidence="1">The sequence shown here is derived from an EMBL/GenBank/DDBJ whole genome shotgun (WGS) entry which is preliminary data.</text>
</comment>
<proteinExistence type="predicted"/>
<organism evidence="1 2">
    <name type="scientific">Undibacterium umbellatum</name>
    <dbReference type="NCBI Taxonomy" id="2762300"/>
    <lineage>
        <taxon>Bacteria</taxon>
        <taxon>Pseudomonadati</taxon>
        <taxon>Pseudomonadota</taxon>
        <taxon>Betaproteobacteria</taxon>
        <taxon>Burkholderiales</taxon>
        <taxon>Oxalobacteraceae</taxon>
        <taxon>Undibacterium</taxon>
    </lineage>
</organism>
<dbReference type="Proteomes" id="UP000646911">
    <property type="component" value="Unassembled WGS sequence"/>
</dbReference>
<reference evidence="1 2" key="1">
    <citation type="submission" date="2020-08" db="EMBL/GenBank/DDBJ databases">
        <title>Novel species isolated from subtropical streams in China.</title>
        <authorList>
            <person name="Lu H."/>
        </authorList>
    </citation>
    <scope>NUCLEOTIDE SEQUENCE [LARGE SCALE GENOMIC DNA]</scope>
    <source>
        <strain evidence="1 2">NL8W</strain>
    </source>
</reference>